<dbReference type="PROSITE" id="PS50894">
    <property type="entry name" value="HPT"/>
    <property type="match status" value="1"/>
</dbReference>
<feature type="compositionally biased region" description="Low complexity" evidence="13">
    <location>
        <begin position="238"/>
        <end position="257"/>
    </location>
</feature>
<dbReference type="InterPro" id="IPR002545">
    <property type="entry name" value="CheW-lke_dom"/>
</dbReference>
<evidence type="ECO:0000256" key="10">
    <source>
        <dbReference type="ARBA" id="ARBA00023012"/>
    </source>
</evidence>
<organism evidence="17 18">
    <name type="scientific">Fulvimonas soli</name>
    <dbReference type="NCBI Taxonomy" id="155197"/>
    <lineage>
        <taxon>Bacteria</taxon>
        <taxon>Pseudomonadati</taxon>
        <taxon>Pseudomonadota</taxon>
        <taxon>Gammaproteobacteria</taxon>
        <taxon>Lysobacterales</taxon>
        <taxon>Rhodanobacteraceae</taxon>
        <taxon>Fulvimonas</taxon>
    </lineage>
</organism>
<keyword evidence="9" id="KW-0067">ATP-binding</keyword>
<dbReference type="Pfam" id="PF02895">
    <property type="entry name" value="H-kinase_dim"/>
    <property type="match status" value="1"/>
</dbReference>
<sequence>MSKAGLAQFQQVFIEESLEGLDTMESSLLALDEGGDPELVHTIFRAAHSIKGGAATFGFPEISSFTHEAESLLDEVRGGKRAIDGAIIELMLRTVDCLRGMFARAQAGGPLNDAVAEGLRAELAAAMGRGVPAGVQARRAADQADAWTIRFRPHPGMLAGGNDPLRLIRELAGLGELAVTAELDRLPPLAKLDPSECHLGWTIELKGPVKREDIAAVFDWVEDECDLAIEPRHAAAPAPAAAPAAAPEAAAPAQAPTPARPAREAGGAPAAAAGAESSSVRVSIEKIDGLINLVGELVITQSMLDTFRGGEIDAARLALLEQGLAQLARHTRELQESVMGIRMLPIASVFNRFPRMVRDISQKLGKQVRLELVGEQTELDKTVLEKIGDPLVHLVRNAIDHGLETPERRRAAGKGEQGTLTLAASHRGGNIVVEVRDDGAGLNREAIVAKAVQRGLIASGEGLSDEAVAELIFQPGFSTAAVTTDLSGRGVGMDVVRRNVADLGGTVAIRSTPGQGSAFTITLPLTLAIIDGLTAAVGGERYIVPLVSIVESVQLKAEAVKTVAGGGELFRFRGEYLPVIRLHEAFGCADAVRRIEDGLMIVVEGDGSRVGLFVDGLVGQQQAVVKSLEDNYRRVQGVSGATILADGSVALIVDIAGLVRLQGRRKAA</sequence>
<dbReference type="GO" id="GO:0005737">
    <property type="term" value="C:cytoplasm"/>
    <property type="evidence" value="ECO:0007669"/>
    <property type="project" value="InterPro"/>
</dbReference>
<dbReference type="Gene3D" id="3.30.565.10">
    <property type="entry name" value="Histidine kinase-like ATPase, C-terminal domain"/>
    <property type="match status" value="1"/>
</dbReference>
<evidence type="ECO:0000256" key="11">
    <source>
        <dbReference type="ARBA" id="ARBA00035100"/>
    </source>
</evidence>
<keyword evidence="4" id="KW-0145">Chemotaxis</keyword>
<dbReference type="SMART" id="SM01231">
    <property type="entry name" value="H-kinase_dim"/>
    <property type="match status" value="1"/>
</dbReference>
<dbReference type="CDD" id="cd00088">
    <property type="entry name" value="HPT"/>
    <property type="match status" value="1"/>
</dbReference>
<dbReference type="PRINTS" id="PR00344">
    <property type="entry name" value="BCTRLSENSOR"/>
</dbReference>
<evidence type="ECO:0000256" key="5">
    <source>
        <dbReference type="ARBA" id="ARBA00022553"/>
    </source>
</evidence>
<dbReference type="PROSITE" id="PS50851">
    <property type="entry name" value="CHEW"/>
    <property type="match status" value="1"/>
</dbReference>
<dbReference type="EC" id="2.7.13.3" evidence="2"/>
<dbReference type="InterPro" id="IPR036097">
    <property type="entry name" value="HisK_dim/P_sf"/>
</dbReference>
<dbReference type="GO" id="GO:0006935">
    <property type="term" value="P:chemotaxis"/>
    <property type="evidence" value="ECO:0007669"/>
    <property type="project" value="UniProtKB-KW"/>
</dbReference>
<dbReference type="PANTHER" id="PTHR43395:SF10">
    <property type="entry name" value="CHEMOTAXIS PROTEIN CHEA"/>
    <property type="match status" value="1"/>
</dbReference>
<accession>A0A316HKR5</accession>
<protein>
    <recommendedName>
        <fullName evidence="3">Chemotaxis protein CheA</fullName>
        <ecNumber evidence="2">2.7.13.3</ecNumber>
    </recommendedName>
</protein>
<dbReference type="PROSITE" id="PS50109">
    <property type="entry name" value="HIS_KIN"/>
    <property type="match status" value="1"/>
</dbReference>
<name>A0A316HKR5_9GAMM</name>
<dbReference type="InterPro" id="IPR036641">
    <property type="entry name" value="HPT_dom_sf"/>
</dbReference>
<dbReference type="InterPro" id="IPR036061">
    <property type="entry name" value="CheW-like_dom_sf"/>
</dbReference>
<dbReference type="GO" id="GO:0005524">
    <property type="term" value="F:ATP binding"/>
    <property type="evidence" value="ECO:0007669"/>
    <property type="project" value="UniProtKB-KW"/>
</dbReference>
<keyword evidence="10" id="KW-0902">Two-component regulatory system</keyword>
<dbReference type="FunFam" id="2.30.30.40:FF:000048">
    <property type="entry name" value="Chemotaxis protein CheA, putative"/>
    <property type="match status" value="1"/>
</dbReference>
<dbReference type="InterPro" id="IPR037006">
    <property type="entry name" value="CheA-like_homodim_sf"/>
</dbReference>
<dbReference type="InterPro" id="IPR004105">
    <property type="entry name" value="CheA-like_dim"/>
</dbReference>
<feature type="domain" description="Histidine kinase" evidence="14">
    <location>
        <begin position="275"/>
        <end position="527"/>
    </location>
</feature>
<dbReference type="Pfam" id="PF02518">
    <property type="entry name" value="HATPase_c"/>
    <property type="match status" value="1"/>
</dbReference>
<dbReference type="Gene3D" id="1.10.287.560">
    <property type="entry name" value="Histidine kinase CheA-like, homodimeric domain"/>
    <property type="match status" value="1"/>
</dbReference>
<dbReference type="SMART" id="SM00073">
    <property type="entry name" value="HPT"/>
    <property type="match status" value="1"/>
</dbReference>
<keyword evidence="6" id="KW-0808">Transferase</keyword>
<evidence type="ECO:0000256" key="7">
    <source>
        <dbReference type="ARBA" id="ARBA00022741"/>
    </source>
</evidence>
<evidence type="ECO:0000256" key="9">
    <source>
        <dbReference type="ARBA" id="ARBA00022840"/>
    </source>
</evidence>
<evidence type="ECO:0000256" key="6">
    <source>
        <dbReference type="ARBA" id="ARBA00022679"/>
    </source>
</evidence>
<dbReference type="RefSeq" id="WP_109724900.1">
    <property type="nucleotide sequence ID" value="NZ_QGHC01000025.1"/>
</dbReference>
<comment type="caution">
    <text evidence="17">The sequence shown here is derived from an EMBL/GenBank/DDBJ whole genome shotgun (WGS) entry which is preliminary data.</text>
</comment>
<keyword evidence="8 17" id="KW-0418">Kinase</keyword>
<dbReference type="SMART" id="SM00260">
    <property type="entry name" value="CheW"/>
    <property type="match status" value="1"/>
</dbReference>
<dbReference type="AlphaFoldDB" id="A0A316HKR5"/>
<feature type="region of interest" description="Disordered" evidence="13">
    <location>
        <begin position="238"/>
        <end position="272"/>
    </location>
</feature>
<dbReference type="InterPro" id="IPR004358">
    <property type="entry name" value="Sig_transdc_His_kin-like_C"/>
</dbReference>
<dbReference type="SUPFAM" id="SSF55874">
    <property type="entry name" value="ATPase domain of HSP90 chaperone/DNA topoisomerase II/histidine kinase"/>
    <property type="match status" value="1"/>
</dbReference>
<dbReference type="Pfam" id="PF01584">
    <property type="entry name" value="CheW"/>
    <property type="match status" value="1"/>
</dbReference>
<dbReference type="SUPFAM" id="SSF50341">
    <property type="entry name" value="CheW-like"/>
    <property type="match status" value="1"/>
</dbReference>
<dbReference type="InterPro" id="IPR005467">
    <property type="entry name" value="His_kinase_dom"/>
</dbReference>
<evidence type="ECO:0000256" key="1">
    <source>
        <dbReference type="ARBA" id="ARBA00000085"/>
    </source>
</evidence>
<keyword evidence="5 12" id="KW-0597">Phosphoprotein</keyword>
<dbReference type="InterPro" id="IPR008207">
    <property type="entry name" value="Sig_transdc_His_kin_Hpt_dom"/>
</dbReference>
<comment type="catalytic activity">
    <reaction evidence="1">
        <text>ATP + protein L-histidine = ADP + protein N-phospho-L-histidine.</text>
        <dbReference type="EC" id="2.7.13.3"/>
    </reaction>
</comment>
<evidence type="ECO:0000256" key="13">
    <source>
        <dbReference type="SAM" id="MobiDB-lite"/>
    </source>
</evidence>
<dbReference type="SUPFAM" id="SSF47384">
    <property type="entry name" value="Homodimeric domain of signal transducing histidine kinase"/>
    <property type="match status" value="1"/>
</dbReference>
<dbReference type="InterPro" id="IPR051315">
    <property type="entry name" value="Bact_Chemotaxis_CheA"/>
</dbReference>
<evidence type="ECO:0000259" key="14">
    <source>
        <dbReference type="PROSITE" id="PS50109"/>
    </source>
</evidence>
<dbReference type="EMBL" id="QGHC01000025">
    <property type="protein sequence ID" value="PWK81081.1"/>
    <property type="molecule type" value="Genomic_DNA"/>
</dbReference>
<evidence type="ECO:0000313" key="17">
    <source>
        <dbReference type="EMBL" id="PWK81081.1"/>
    </source>
</evidence>
<keyword evidence="7" id="KW-0547">Nucleotide-binding</keyword>
<feature type="modified residue" description="Phosphohistidine" evidence="12">
    <location>
        <position position="48"/>
    </location>
</feature>
<evidence type="ECO:0000313" key="18">
    <source>
        <dbReference type="Proteomes" id="UP000245812"/>
    </source>
</evidence>
<dbReference type="Pfam" id="PF01627">
    <property type="entry name" value="Hpt"/>
    <property type="match status" value="1"/>
</dbReference>
<evidence type="ECO:0000256" key="12">
    <source>
        <dbReference type="PROSITE-ProRule" id="PRU00110"/>
    </source>
</evidence>
<evidence type="ECO:0000259" key="16">
    <source>
        <dbReference type="PROSITE" id="PS50894"/>
    </source>
</evidence>
<dbReference type="Proteomes" id="UP000245812">
    <property type="component" value="Unassembled WGS sequence"/>
</dbReference>
<dbReference type="FunFam" id="3.30.565.10:FF:000016">
    <property type="entry name" value="Chemotaxis protein CheA, putative"/>
    <property type="match status" value="1"/>
</dbReference>
<dbReference type="GO" id="GO:0000155">
    <property type="term" value="F:phosphorelay sensor kinase activity"/>
    <property type="evidence" value="ECO:0007669"/>
    <property type="project" value="InterPro"/>
</dbReference>
<gene>
    <name evidence="17" type="ORF">C7456_1255</name>
</gene>
<evidence type="ECO:0000256" key="3">
    <source>
        <dbReference type="ARBA" id="ARBA00021495"/>
    </source>
</evidence>
<dbReference type="Gene3D" id="2.30.30.40">
    <property type="entry name" value="SH3 Domains"/>
    <property type="match status" value="1"/>
</dbReference>
<dbReference type="CDD" id="cd16916">
    <property type="entry name" value="HATPase_CheA-like"/>
    <property type="match status" value="1"/>
</dbReference>
<feature type="domain" description="CheW-like" evidence="15">
    <location>
        <begin position="529"/>
        <end position="664"/>
    </location>
</feature>
<dbReference type="SMART" id="SM00387">
    <property type="entry name" value="HATPase_c"/>
    <property type="match status" value="1"/>
</dbReference>
<evidence type="ECO:0000259" key="15">
    <source>
        <dbReference type="PROSITE" id="PS50851"/>
    </source>
</evidence>
<evidence type="ECO:0000256" key="8">
    <source>
        <dbReference type="ARBA" id="ARBA00022777"/>
    </source>
</evidence>
<comment type="function">
    <text evidence="11">Involved in the transmission of sensory signals from the chemoreceptors to the flagellar motors. CheA is autophosphorylated; it can transfer its phosphate group to either CheB or CheY.</text>
</comment>
<dbReference type="InterPro" id="IPR036890">
    <property type="entry name" value="HATPase_C_sf"/>
</dbReference>
<dbReference type="Gene3D" id="1.20.120.160">
    <property type="entry name" value="HPT domain"/>
    <property type="match status" value="1"/>
</dbReference>
<dbReference type="PANTHER" id="PTHR43395">
    <property type="entry name" value="SENSOR HISTIDINE KINASE CHEA"/>
    <property type="match status" value="1"/>
</dbReference>
<evidence type="ECO:0000256" key="2">
    <source>
        <dbReference type="ARBA" id="ARBA00012438"/>
    </source>
</evidence>
<dbReference type="CDD" id="cd00731">
    <property type="entry name" value="CheA_reg"/>
    <property type="match status" value="1"/>
</dbReference>
<evidence type="ECO:0000256" key="4">
    <source>
        <dbReference type="ARBA" id="ARBA00022500"/>
    </source>
</evidence>
<proteinExistence type="predicted"/>
<feature type="domain" description="HPt" evidence="16">
    <location>
        <begin position="2"/>
        <end position="105"/>
    </location>
</feature>
<reference evidence="17 18" key="1">
    <citation type="submission" date="2018-05" db="EMBL/GenBank/DDBJ databases">
        <title>Genomic Encyclopedia of Type Strains, Phase IV (KMG-IV): sequencing the most valuable type-strain genomes for metagenomic binning, comparative biology and taxonomic classification.</title>
        <authorList>
            <person name="Goeker M."/>
        </authorList>
    </citation>
    <scope>NUCLEOTIDE SEQUENCE [LARGE SCALE GENOMIC DNA]</scope>
    <source>
        <strain evidence="17 18">DSM 14263</strain>
    </source>
</reference>
<dbReference type="SUPFAM" id="SSF47226">
    <property type="entry name" value="Histidine-containing phosphotransfer domain, HPT domain"/>
    <property type="match status" value="1"/>
</dbReference>
<keyword evidence="18" id="KW-1185">Reference proteome</keyword>
<dbReference type="InterPro" id="IPR003594">
    <property type="entry name" value="HATPase_dom"/>
</dbReference>